<evidence type="ECO:0000256" key="1">
    <source>
        <dbReference type="ARBA" id="ARBA00022801"/>
    </source>
</evidence>
<dbReference type="PANTHER" id="PTHR43176:SF5">
    <property type="entry name" value="3-HYDROXYISOBUTYRYL-COA HYDROLASE-LIKE PROTEIN 4, MITOCHONDRIAL"/>
    <property type="match status" value="1"/>
</dbReference>
<dbReference type="SUPFAM" id="SSF52096">
    <property type="entry name" value="ClpP/crotonase"/>
    <property type="match status" value="1"/>
</dbReference>
<reference evidence="4" key="1">
    <citation type="journal article" date="2019" name="Int. J. Syst. Evol. Microbiol.">
        <title>The Global Catalogue of Microorganisms (GCM) 10K type strain sequencing project: providing services to taxonomists for standard genome sequencing and annotation.</title>
        <authorList>
            <consortium name="The Broad Institute Genomics Platform"/>
            <consortium name="The Broad Institute Genome Sequencing Center for Infectious Disease"/>
            <person name="Wu L."/>
            <person name="Ma J."/>
        </authorList>
    </citation>
    <scope>NUCLEOTIDE SEQUENCE [LARGE SCALE GENOMIC DNA]</scope>
    <source>
        <strain evidence="4">KCTC 52607</strain>
    </source>
</reference>
<protein>
    <submittedName>
        <fullName evidence="3">Enoyl-CoA hydratase/isomerase family protein</fullName>
    </submittedName>
</protein>
<dbReference type="InterPro" id="IPR032259">
    <property type="entry name" value="HIBYL-CoA-H"/>
</dbReference>
<dbReference type="CDD" id="cd06558">
    <property type="entry name" value="crotonase-like"/>
    <property type="match status" value="1"/>
</dbReference>
<accession>A0ABV7E2U1</accession>
<comment type="caution">
    <text evidence="3">The sequence shown here is derived from an EMBL/GenBank/DDBJ whole genome shotgun (WGS) entry which is preliminary data.</text>
</comment>
<evidence type="ECO:0000313" key="4">
    <source>
        <dbReference type="Proteomes" id="UP001595456"/>
    </source>
</evidence>
<evidence type="ECO:0000259" key="2">
    <source>
        <dbReference type="Pfam" id="PF16113"/>
    </source>
</evidence>
<dbReference type="RefSeq" id="WP_336925742.1">
    <property type="nucleotide sequence ID" value="NZ_JBANRO010000005.1"/>
</dbReference>
<sequence>MPHTSPEIFTSRVDALGVITLSRPRALHSLTTTMCDAMGGALRQWQGDPSVAAVLIEHAPGTRGFCAGGDVVAVRASVLEDGGEKARAFFLSEYRLNHLIHIYPKPVIAFMDGVTMGGGAGIALPAAFRVATENTLLAMPEGAIGLFPDAGAGHHLAQLPGHLGAFLALTGARLDGAEAMWAGLATHYLAADDLAEAKEAIAREPQAAGDILADLSSPPPSARLEKNAERIDRLFAAPTLEAILAALASDPSDWAAKEYRAVATKCPASAKVALRQLATPTGDFASEMAREYAIVCRMIARPDFAEGVRAVLVDKDNAPAWQPSAPEQMDAAALDAIFAPLPADQEWTPGPHAG</sequence>
<keyword evidence="4" id="KW-1185">Reference proteome</keyword>
<evidence type="ECO:0000313" key="3">
    <source>
        <dbReference type="EMBL" id="MFC3096843.1"/>
    </source>
</evidence>
<dbReference type="NCBIfam" id="NF004127">
    <property type="entry name" value="PRK05617.1"/>
    <property type="match status" value="1"/>
</dbReference>
<organism evidence="3 4">
    <name type="scientific">Alteraurantiacibacter palmitatis</name>
    <dbReference type="NCBI Taxonomy" id="2054628"/>
    <lineage>
        <taxon>Bacteria</taxon>
        <taxon>Pseudomonadati</taxon>
        <taxon>Pseudomonadota</taxon>
        <taxon>Alphaproteobacteria</taxon>
        <taxon>Sphingomonadales</taxon>
        <taxon>Erythrobacteraceae</taxon>
        <taxon>Alteraurantiacibacter</taxon>
    </lineage>
</organism>
<gene>
    <name evidence="3" type="ORF">ACFODU_03370</name>
</gene>
<keyword evidence="1" id="KW-0378">Hydrolase</keyword>
<dbReference type="InterPro" id="IPR045004">
    <property type="entry name" value="ECH_dom"/>
</dbReference>
<dbReference type="Gene3D" id="3.90.226.10">
    <property type="entry name" value="2-enoyl-CoA Hydratase, Chain A, domain 1"/>
    <property type="match status" value="1"/>
</dbReference>
<proteinExistence type="predicted"/>
<dbReference type="EMBL" id="JBHRST010000004">
    <property type="protein sequence ID" value="MFC3096843.1"/>
    <property type="molecule type" value="Genomic_DNA"/>
</dbReference>
<name>A0ABV7E2U1_9SPHN</name>
<dbReference type="Pfam" id="PF16113">
    <property type="entry name" value="ECH_2"/>
    <property type="match status" value="1"/>
</dbReference>
<dbReference type="InterPro" id="IPR029045">
    <property type="entry name" value="ClpP/crotonase-like_dom_sf"/>
</dbReference>
<feature type="domain" description="Enoyl-CoA hydratase/isomerase" evidence="2">
    <location>
        <begin position="17"/>
        <end position="338"/>
    </location>
</feature>
<dbReference type="PANTHER" id="PTHR43176">
    <property type="entry name" value="3-HYDROXYISOBUTYRYL-COA HYDROLASE-RELATED"/>
    <property type="match status" value="1"/>
</dbReference>
<dbReference type="Proteomes" id="UP001595456">
    <property type="component" value="Unassembled WGS sequence"/>
</dbReference>